<feature type="region of interest" description="Disordered" evidence="1">
    <location>
        <begin position="38"/>
        <end position="108"/>
    </location>
</feature>
<evidence type="ECO:0000313" key="2">
    <source>
        <dbReference type="EMBL" id="KAA8590718.1"/>
    </source>
</evidence>
<sequence>MKSSTDISMKNLTYNWCMDRLGGGYMWAGATLSSRTPDWTNQTLPMLPEPDTGTPTSVPGRWASSAPPGPPAAAGPTPPLSSDRDWLPRAAGWTAAGTETGLRTEMGH</sequence>
<feature type="non-terminal residue" evidence="2">
    <location>
        <position position="108"/>
    </location>
</feature>
<evidence type="ECO:0000256" key="1">
    <source>
        <dbReference type="SAM" id="MobiDB-lite"/>
    </source>
</evidence>
<keyword evidence="3" id="KW-1185">Reference proteome</keyword>
<protein>
    <submittedName>
        <fullName evidence="2">Uncharacterized protein</fullName>
    </submittedName>
</protein>
<gene>
    <name evidence="2" type="ORF">FQN60_014652</name>
</gene>
<dbReference type="AlphaFoldDB" id="A0A5J5D7M5"/>
<feature type="compositionally biased region" description="Pro residues" evidence="1">
    <location>
        <begin position="67"/>
        <end position="79"/>
    </location>
</feature>
<dbReference type="Proteomes" id="UP000327493">
    <property type="component" value="Chromosome 8"/>
</dbReference>
<reference evidence="2 3" key="1">
    <citation type="submission" date="2019-08" db="EMBL/GenBank/DDBJ databases">
        <title>A chromosome-level genome assembly, high-density linkage maps, and genome scans reveal the genomic architecture of hybrid incompatibilities underlying speciation via character displacement in darters (Percidae: Etheostominae).</title>
        <authorList>
            <person name="Moran R.L."/>
            <person name="Catchen J.M."/>
            <person name="Fuller R.C."/>
        </authorList>
    </citation>
    <scope>NUCLEOTIDE SEQUENCE [LARGE SCALE GENOMIC DNA]</scope>
    <source>
        <strain evidence="2">EspeVRDwgs_2016</strain>
        <tissue evidence="2">Muscle</tissue>
    </source>
</reference>
<name>A0A5J5D7M5_9PERO</name>
<dbReference type="EMBL" id="VOFY01000008">
    <property type="protein sequence ID" value="KAA8590718.1"/>
    <property type="molecule type" value="Genomic_DNA"/>
</dbReference>
<proteinExistence type="predicted"/>
<evidence type="ECO:0000313" key="3">
    <source>
        <dbReference type="Proteomes" id="UP000327493"/>
    </source>
</evidence>
<feature type="compositionally biased region" description="Low complexity" evidence="1">
    <location>
        <begin position="90"/>
        <end position="101"/>
    </location>
</feature>
<organism evidence="2 3">
    <name type="scientific">Etheostoma spectabile</name>
    <name type="common">orangethroat darter</name>
    <dbReference type="NCBI Taxonomy" id="54343"/>
    <lineage>
        <taxon>Eukaryota</taxon>
        <taxon>Metazoa</taxon>
        <taxon>Chordata</taxon>
        <taxon>Craniata</taxon>
        <taxon>Vertebrata</taxon>
        <taxon>Euteleostomi</taxon>
        <taxon>Actinopterygii</taxon>
        <taxon>Neopterygii</taxon>
        <taxon>Teleostei</taxon>
        <taxon>Neoteleostei</taxon>
        <taxon>Acanthomorphata</taxon>
        <taxon>Eupercaria</taxon>
        <taxon>Perciformes</taxon>
        <taxon>Percoidei</taxon>
        <taxon>Percidae</taxon>
        <taxon>Etheostomatinae</taxon>
        <taxon>Etheostoma</taxon>
    </lineage>
</organism>
<comment type="caution">
    <text evidence="2">The sequence shown here is derived from an EMBL/GenBank/DDBJ whole genome shotgun (WGS) entry which is preliminary data.</text>
</comment>
<accession>A0A5J5D7M5</accession>